<keyword evidence="9" id="KW-0521">NADP</keyword>
<dbReference type="InterPro" id="IPR001104">
    <property type="entry name" value="3-oxo-5_a-steroid_4-DH_C"/>
</dbReference>
<name>A0A1X2H6Z0_SYNRA</name>
<keyword evidence="5" id="KW-0444">Lipid biosynthesis</keyword>
<dbReference type="GO" id="GO:0042761">
    <property type="term" value="P:very long-chain fatty acid biosynthetic process"/>
    <property type="evidence" value="ECO:0007669"/>
    <property type="project" value="TreeGrafter"/>
</dbReference>
<keyword evidence="6 17" id="KW-0812">Transmembrane</keyword>
<comment type="caution">
    <text evidence="19">The sequence shown here is derived from an EMBL/GenBank/DDBJ whole genome shotgun (WGS) entry which is preliminary data.</text>
</comment>
<dbReference type="FunFam" id="1.20.120.1630:FF:000010">
    <property type="entry name" value="Steroid alpha reductase family protein"/>
    <property type="match status" value="1"/>
</dbReference>
<proteinExistence type="inferred from homology"/>
<evidence type="ECO:0000256" key="15">
    <source>
        <dbReference type="ARBA" id="ARBA00051495"/>
    </source>
</evidence>
<dbReference type="GO" id="GO:0102758">
    <property type="term" value="F:very-long-chain enoyl-CoA reductase activity"/>
    <property type="evidence" value="ECO:0007669"/>
    <property type="project" value="UniProtKB-EC"/>
</dbReference>
<evidence type="ECO:0000256" key="4">
    <source>
        <dbReference type="ARBA" id="ARBA00012530"/>
    </source>
</evidence>
<dbReference type="OrthoDB" id="540503at2759"/>
<dbReference type="FunCoup" id="A0A1X2H6Z0">
    <property type="interactions" value="76"/>
</dbReference>
<dbReference type="STRING" id="13706.A0A1X2H6Z0"/>
<comment type="similarity">
    <text evidence="3">Belongs to the steroid 5-alpha reductase family.</text>
</comment>
<evidence type="ECO:0000256" key="12">
    <source>
        <dbReference type="ARBA" id="ARBA00023098"/>
    </source>
</evidence>
<evidence type="ECO:0000256" key="16">
    <source>
        <dbReference type="ARBA" id="ARBA00058640"/>
    </source>
</evidence>
<evidence type="ECO:0000259" key="18">
    <source>
        <dbReference type="PROSITE" id="PS50053"/>
    </source>
</evidence>
<keyword evidence="14" id="KW-0275">Fatty acid biosynthesis</keyword>
<reference evidence="19 20" key="1">
    <citation type="submission" date="2016-07" db="EMBL/GenBank/DDBJ databases">
        <title>Pervasive Adenine N6-methylation of Active Genes in Fungi.</title>
        <authorList>
            <consortium name="DOE Joint Genome Institute"/>
            <person name="Mondo S.J."/>
            <person name="Dannebaum R.O."/>
            <person name="Kuo R.C."/>
            <person name="Labutti K."/>
            <person name="Haridas S."/>
            <person name="Kuo A."/>
            <person name="Salamov A."/>
            <person name="Ahrendt S.R."/>
            <person name="Lipzen A."/>
            <person name="Sullivan W."/>
            <person name="Andreopoulos W.B."/>
            <person name="Clum A."/>
            <person name="Lindquist E."/>
            <person name="Daum C."/>
            <person name="Ramamoorthy G.K."/>
            <person name="Gryganskyi A."/>
            <person name="Culley D."/>
            <person name="Magnuson J.K."/>
            <person name="James T.Y."/>
            <person name="O'Malley M.A."/>
            <person name="Stajich J.E."/>
            <person name="Spatafora J.W."/>
            <person name="Visel A."/>
            <person name="Grigoriev I.V."/>
        </authorList>
    </citation>
    <scope>NUCLEOTIDE SEQUENCE [LARGE SCALE GENOMIC DNA]</scope>
    <source>
        <strain evidence="19 20">NRRL 2496</strain>
    </source>
</reference>
<gene>
    <name evidence="19" type="ORF">BCR43DRAFT_496095</name>
</gene>
<dbReference type="AlphaFoldDB" id="A0A1X2H6Z0"/>
<keyword evidence="8" id="KW-0276">Fatty acid metabolism</keyword>
<dbReference type="GO" id="GO:0005789">
    <property type="term" value="C:endoplasmic reticulum membrane"/>
    <property type="evidence" value="ECO:0007669"/>
    <property type="project" value="UniProtKB-SubCell"/>
</dbReference>
<evidence type="ECO:0000256" key="2">
    <source>
        <dbReference type="ARBA" id="ARBA00005194"/>
    </source>
</evidence>
<dbReference type="InterPro" id="IPR029071">
    <property type="entry name" value="Ubiquitin-like_domsf"/>
</dbReference>
<dbReference type="OMA" id="ATMPIFN"/>
<evidence type="ECO:0000313" key="20">
    <source>
        <dbReference type="Proteomes" id="UP000242180"/>
    </source>
</evidence>
<comment type="pathway">
    <text evidence="2">Lipid metabolism; fatty acid biosynthesis.</text>
</comment>
<keyword evidence="13 17" id="KW-0472">Membrane</keyword>
<dbReference type="SUPFAM" id="SSF54236">
    <property type="entry name" value="Ubiquitin-like"/>
    <property type="match status" value="1"/>
</dbReference>
<comment type="subcellular location">
    <subcellularLocation>
        <location evidence="1">Endoplasmic reticulum membrane</location>
        <topology evidence="1">Multi-pass membrane protein</topology>
    </subcellularLocation>
</comment>
<evidence type="ECO:0000256" key="13">
    <source>
        <dbReference type="ARBA" id="ARBA00023136"/>
    </source>
</evidence>
<evidence type="ECO:0000256" key="11">
    <source>
        <dbReference type="ARBA" id="ARBA00023002"/>
    </source>
</evidence>
<accession>A0A1X2H6Z0</accession>
<feature type="transmembrane region" description="Helical" evidence="17">
    <location>
        <begin position="247"/>
        <end position="275"/>
    </location>
</feature>
<evidence type="ECO:0000256" key="10">
    <source>
        <dbReference type="ARBA" id="ARBA00022989"/>
    </source>
</evidence>
<dbReference type="EMBL" id="MCGN01000008">
    <property type="protein sequence ID" value="ORY94242.1"/>
    <property type="molecule type" value="Genomic_DNA"/>
</dbReference>
<keyword evidence="10 17" id="KW-1133">Transmembrane helix</keyword>
<evidence type="ECO:0000256" key="1">
    <source>
        <dbReference type="ARBA" id="ARBA00004477"/>
    </source>
</evidence>
<dbReference type="InParanoid" id="A0A1X2H6Z0"/>
<dbReference type="Gene3D" id="1.20.120.1630">
    <property type="match status" value="1"/>
</dbReference>
<evidence type="ECO:0000256" key="7">
    <source>
        <dbReference type="ARBA" id="ARBA00022824"/>
    </source>
</evidence>
<comment type="catalytic activity">
    <reaction evidence="15">
        <text>a very-long-chain 2,3-saturated fatty acyl-CoA + NADP(+) = a very-long-chain (2E)-enoyl-CoA + NADPH + H(+)</text>
        <dbReference type="Rhea" id="RHEA:14473"/>
        <dbReference type="ChEBI" id="CHEBI:15378"/>
        <dbReference type="ChEBI" id="CHEBI:57783"/>
        <dbReference type="ChEBI" id="CHEBI:58349"/>
        <dbReference type="ChEBI" id="CHEBI:83724"/>
        <dbReference type="ChEBI" id="CHEBI:83728"/>
        <dbReference type="EC" id="1.3.1.93"/>
    </reaction>
</comment>
<evidence type="ECO:0000256" key="3">
    <source>
        <dbReference type="ARBA" id="ARBA00007742"/>
    </source>
</evidence>
<dbReference type="CDD" id="cd01801">
    <property type="entry name" value="Ubl_TECR_like"/>
    <property type="match status" value="1"/>
</dbReference>
<evidence type="ECO:0000256" key="5">
    <source>
        <dbReference type="ARBA" id="ARBA00022516"/>
    </source>
</evidence>
<evidence type="ECO:0000256" key="9">
    <source>
        <dbReference type="ARBA" id="ARBA00022857"/>
    </source>
</evidence>
<comment type="function">
    <text evidence="16">Catalyzes the last of the four reactions of the long-chain fatty acids elongation cycle. This endoplasmic reticulum-bound enzymatic process, allows the addition of 2 carbons to the chain of long- and very long-chain fatty acids/VLCFAs per cycle. This enzyme reduces the trans-2,3-enoyl-CoA fatty acid intermediate to an acyl-CoA that can be further elongated by entering a new cycle of elongation. Thereby, it participates in the production of VLCFAs of different chain lengths that are involved in multiple biological processes as precursors of membrane lipids and lipid mediators.</text>
</comment>
<dbReference type="InterPro" id="IPR039357">
    <property type="entry name" value="SRD5A/TECR"/>
</dbReference>
<dbReference type="Proteomes" id="UP000242180">
    <property type="component" value="Unassembled WGS sequence"/>
</dbReference>
<dbReference type="PANTHER" id="PTHR10556">
    <property type="entry name" value="3-OXO-5-ALPHA-STEROID 4-DEHYDROGENASE"/>
    <property type="match status" value="1"/>
</dbReference>
<dbReference type="InterPro" id="IPR000626">
    <property type="entry name" value="Ubiquitin-like_dom"/>
</dbReference>
<feature type="domain" description="Ubiquitin-like" evidence="18">
    <location>
        <begin position="1"/>
        <end position="77"/>
    </location>
</feature>
<dbReference type="PROSITE" id="PS50244">
    <property type="entry name" value="S5A_REDUCTASE"/>
    <property type="match status" value="1"/>
</dbReference>
<evidence type="ECO:0000256" key="6">
    <source>
        <dbReference type="ARBA" id="ARBA00022692"/>
    </source>
</evidence>
<evidence type="ECO:0000256" key="17">
    <source>
        <dbReference type="SAM" id="Phobius"/>
    </source>
</evidence>
<dbReference type="PROSITE" id="PS50053">
    <property type="entry name" value="UBIQUITIN_2"/>
    <property type="match status" value="1"/>
</dbReference>
<evidence type="ECO:0000313" key="19">
    <source>
        <dbReference type="EMBL" id="ORY94242.1"/>
    </source>
</evidence>
<evidence type="ECO:0000256" key="14">
    <source>
        <dbReference type="ARBA" id="ARBA00023160"/>
    </source>
</evidence>
<keyword evidence="20" id="KW-1185">Reference proteome</keyword>
<evidence type="ECO:0000256" key="8">
    <source>
        <dbReference type="ARBA" id="ARBA00022832"/>
    </source>
</evidence>
<keyword evidence="11" id="KW-0560">Oxidoreductase</keyword>
<dbReference type="Gene3D" id="3.10.20.90">
    <property type="entry name" value="Phosphatidylinositol 3-kinase Catalytic Subunit, Chain A, domain 1"/>
    <property type="match status" value="1"/>
</dbReference>
<protein>
    <recommendedName>
        <fullName evidence="4">very-long-chain enoyl-CoA reductase</fullName>
        <ecNumber evidence="4">1.3.1.93</ecNumber>
    </recommendedName>
</protein>
<keyword evidence="7" id="KW-0256">Endoplasmic reticulum</keyword>
<organism evidence="19 20">
    <name type="scientific">Syncephalastrum racemosum</name>
    <name type="common">Filamentous fungus</name>
    <dbReference type="NCBI Taxonomy" id="13706"/>
    <lineage>
        <taxon>Eukaryota</taxon>
        <taxon>Fungi</taxon>
        <taxon>Fungi incertae sedis</taxon>
        <taxon>Mucoromycota</taxon>
        <taxon>Mucoromycotina</taxon>
        <taxon>Mucoromycetes</taxon>
        <taxon>Mucorales</taxon>
        <taxon>Syncephalastraceae</taxon>
        <taxon>Syncephalastrum</taxon>
    </lineage>
</organism>
<dbReference type="Pfam" id="PF02544">
    <property type="entry name" value="Steroid_dh"/>
    <property type="match status" value="1"/>
</dbReference>
<sequence length="302" mass="34588">MKVTIASRAKSSQFPVTLDLAGTASTVKVSDVQKALAVKFPKFYPDRQRLTTEDKKPLDADKTLADLGLEDGATIQFKDLGPQIGWRTVFLIEYGGPLLIHPIFYYLSKTIYGSTFEHSCMQKTAFYLTLLHFLKRELETVFVHRFSHGTMPFFNVFKNSAHYWFLSGVNLAYWVYGPWYAAGQSAAARSDVYIYGCIAVWAWAQLSNFSNHVALRNLRPPGTRVRAIPYGYGFDLVSCPNYLFETIAWTSMCFLTTSWSAVLFNIVATGQMYVWAVKKHRNYKKEFKEYPRNRKAMFPFLA</sequence>
<dbReference type="PANTHER" id="PTHR10556:SF28">
    <property type="entry name" value="VERY-LONG-CHAIN ENOYL-COA REDUCTASE"/>
    <property type="match status" value="1"/>
</dbReference>
<dbReference type="EC" id="1.3.1.93" evidence="4"/>
<keyword evidence="12" id="KW-0443">Lipid metabolism</keyword>